<dbReference type="PANTHER" id="PTHR44329:SF214">
    <property type="entry name" value="PROTEIN KINASE DOMAIN-CONTAINING PROTEIN"/>
    <property type="match status" value="1"/>
</dbReference>
<organism evidence="2 3">
    <name type="scientific">Steccherinum ochraceum</name>
    <dbReference type="NCBI Taxonomy" id="92696"/>
    <lineage>
        <taxon>Eukaryota</taxon>
        <taxon>Fungi</taxon>
        <taxon>Dikarya</taxon>
        <taxon>Basidiomycota</taxon>
        <taxon>Agaricomycotina</taxon>
        <taxon>Agaricomycetes</taxon>
        <taxon>Polyporales</taxon>
        <taxon>Steccherinaceae</taxon>
        <taxon>Steccherinum</taxon>
    </lineage>
</organism>
<evidence type="ECO:0000259" key="1">
    <source>
        <dbReference type="PROSITE" id="PS50011"/>
    </source>
</evidence>
<dbReference type="PROSITE" id="PS50011">
    <property type="entry name" value="PROTEIN_KINASE_DOM"/>
    <property type="match status" value="1"/>
</dbReference>
<dbReference type="Pfam" id="PF07714">
    <property type="entry name" value="PK_Tyr_Ser-Thr"/>
    <property type="match status" value="1"/>
</dbReference>
<dbReference type="GO" id="GO:0005524">
    <property type="term" value="F:ATP binding"/>
    <property type="evidence" value="ECO:0007669"/>
    <property type="project" value="InterPro"/>
</dbReference>
<dbReference type="GO" id="GO:0004674">
    <property type="term" value="F:protein serine/threonine kinase activity"/>
    <property type="evidence" value="ECO:0007669"/>
    <property type="project" value="TreeGrafter"/>
</dbReference>
<keyword evidence="3" id="KW-1185">Reference proteome</keyword>
<dbReference type="InterPro" id="IPR051681">
    <property type="entry name" value="Ser/Thr_Kinases-Pseudokinases"/>
</dbReference>
<dbReference type="PANTHER" id="PTHR44329">
    <property type="entry name" value="SERINE/THREONINE-PROTEIN KINASE TNNI3K-RELATED"/>
    <property type="match status" value="1"/>
</dbReference>
<name>A0A4R0REJ6_9APHY</name>
<dbReference type="OrthoDB" id="346907at2759"/>
<dbReference type="Proteomes" id="UP000292702">
    <property type="component" value="Unassembled WGS sequence"/>
</dbReference>
<proteinExistence type="predicted"/>
<dbReference type="STRING" id="92696.A0A4R0REJ6"/>
<gene>
    <name evidence="2" type="ORF">EIP91_001229</name>
</gene>
<dbReference type="AlphaFoldDB" id="A0A4R0REJ6"/>
<feature type="domain" description="Protein kinase" evidence="1">
    <location>
        <begin position="282"/>
        <end position="563"/>
    </location>
</feature>
<protein>
    <recommendedName>
        <fullName evidence="1">Protein kinase domain-containing protein</fullName>
    </recommendedName>
</protein>
<evidence type="ECO:0000313" key="2">
    <source>
        <dbReference type="EMBL" id="TCD66561.1"/>
    </source>
</evidence>
<reference evidence="2 3" key="1">
    <citation type="submission" date="2018-11" db="EMBL/GenBank/DDBJ databases">
        <title>Genome assembly of Steccherinum ochraceum LE-BIN_3174, the white-rot fungus of the Steccherinaceae family (The Residual Polyporoid clade, Polyporales, Basidiomycota).</title>
        <authorList>
            <person name="Fedorova T.V."/>
            <person name="Glazunova O.A."/>
            <person name="Landesman E.O."/>
            <person name="Moiseenko K.V."/>
            <person name="Psurtseva N.V."/>
            <person name="Savinova O.S."/>
            <person name="Shakhova N.V."/>
            <person name="Tyazhelova T.V."/>
            <person name="Vasina D.V."/>
        </authorList>
    </citation>
    <scope>NUCLEOTIDE SEQUENCE [LARGE SCALE GENOMIC DNA]</scope>
    <source>
        <strain evidence="2 3">LE-BIN_3174</strain>
    </source>
</reference>
<dbReference type="InterPro" id="IPR000719">
    <property type="entry name" value="Prot_kinase_dom"/>
</dbReference>
<dbReference type="EMBL" id="RWJN01000130">
    <property type="protein sequence ID" value="TCD66561.1"/>
    <property type="molecule type" value="Genomic_DNA"/>
</dbReference>
<accession>A0A4R0REJ6</accession>
<dbReference type="Gene3D" id="1.10.510.10">
    <property type="entry name" value="Transferase(Phosphotransferase) domain 1"/>
    <property type="match status" value="1"/>
</dbReference>
<evidence type="ECO:0000313" key="3">
    <source>
        <dbReference type="Proteomes" id="UP000292702"/>
    </source>
</evidence>
<dbReference type="InterPro" id="IPR001245">
    <property type="entry name" value="Ser-Thr/Tyr_kinase_cat_dom"/>
</dbReference>
<comment type="caution">
    <text evidence="2">The sequence shown here is derived from an EMBL/GenBank/DDBJ whole genome shotgun (WGS) entry which is preliminary data.</text>
</comment>
<dbReference type="InterPro" id="IPR011009">
    <property type="entry name" value="Kinase-like_dom_sf"/>
</dbReference>
<dbReference type="SUPFAM" id="SSF56112">
    <property type="entry name" value="Protein kinase-like (PK-like)"/>
    <property type="match status" value="1"/>
</dbReference>
<sequence length="563" mass="63656">MTLELRNILALACHNTLTSDTGTSPSDDQTLTPMMHAVNDLSDDRNECKVSMTARTLGAFYHQRFLNYYGQPGAKLNPDDPLHAHTMSDRIPRSTLFWILSSGLFWWPDMYLHSLEITWVDETVRYVHWSEFISALRQGWERSATPPSVIDVFLLGAPSLYYLAKFRILQDASVVQRFSLAYFRSIVGHDGDQFDDAGSSNLNGAAWRVLIGLCDLSTGRRFSTDDAQNTIDAAWTLLELPPTLSQLDIRRPPHYLSRELAMKMALTYKVLPSSFLTLNVRLVEHEPRWVGGFAEVFYGKVPGMSVAIKRTRLSSSLSKANRTEFKKVLYRECLLWKGLVHQHILSFIGVAENIFAGDVCIVTPWMQNGRIGDHIHKLYEDRQLDGPAFPMAVNGWLREIALGIQYLHSEHIVHGDLHGGNILVDSDGSIRLTDFGMSVISDGTPYGYGSLHGGGAIRWTAPELIDAEECGRANRRPTFQSDIYSYGCVCYEIYAREPPFAHMVHSYNVMRAIMARRRPARPALPDGTQIEDQVWTMIESSWAHEPMERPSIVVLLQTFDQES</sequence>